<evidence type="ECO:0000259" key="8">
    <source>
        <dbReference type="PROSITE" id="PS51296"/>
    </source>
</evidence>
<sequence length="146" mass="16023">MNDGSPLAPETMPDIVQPETATGPALQDVAIARLEDLQEKERIVVDIDGKEVGVYFLNGEVRAWVNMCPHQGGPVCQGKIMPRTLQLVREGMKSGGLGFSETERHIVCPWHGMEFDILTGRHPSNQEVRLRGVPVRVVDGEVVVSV</sequence>
<dbReference type="PANTHER" id="PTHR21496">
    <property type="entry name" value="FERREDOXIN-RELATED"/>
    <property type="match status" value="1"/>
</dbReference>
<dbReference type="RefSeq" id="WP_259539404.1">
    <property type="nucleotide sequence ID" value="NZ_JANLCJ010000004.1"/>
</dbReference>
<dbReference type="PANTHER" id="PTHR21496:SF0">
    <property type="entry name" value="RIESKE DOMAIN-CONTAINING PROTEIN"/>
    <property type="match status" value="1"/>
</dbReference>
<comment type="cofactor">
    <cofactor evidence="5">
        <name>[2Fe-2S] cluster</name>
        <dbReference type="ChEBI" id="CHEBI:190135"/>
    </cofactor>
</comment>
<keyword evidence="1" id="KW-0001">2Fe-2S</keyword>
<gene>
    <name evidence="9" type="ORF">N1032_12400</name>
</gene>
<evidence type="ECO:0000256" key="4">
    <source>
        <dbReference type="ARBA" id="ARBA00023014"/>
    </source>
</evidence>
<comment type="caution">
    <text evidence="9">The sequence shown here is derived from an EMBL/GenBank/DDBJ whole genome shotgun (WGS) entry which is preliminary data.</text>
</comment>
<comment type="similarity">
    <text evidence="6">Belongs to the bacterial ring-hydroxylating dioxygenase ferredoxin component family.</text>
</comment>
<feature type="region of interest" description="Disordered" evidence="7">
    <location>
        <begin position="1"/>
        <end position="22"/>
    </location>
</feature>
<dbReference type="EMBL" id="JANLCJ010000004">
    <property type="protein sequence ID" value="MCS5734540.1"/>
    <property type="molecule type" value="Genomic_DNA"/>
</dbReference>
<evidence type="ECO:0000313" key="9">
    <source>
        <dbReference type="EMBL" id="MCS5734540.1"/>
    </source>
</evidence>
<protein>
    <submittedName>
        <fullName evidence="9">Rieske 2Fe-2S domain-containing protein</fullName>
    </submittedName>
</protein>
<dbReference type="Proteomes" id="UP001165586">
    <property type="component" value="Unassembled WGS sequence"/>
</dbReference>
<keyword evidence="3" id="KW-0408">Iron</keyword>
<keyword evidence="10" id="KW-1185">Reference proteome</keyword>
<feature type="domain" description="Rieske" evidence="8">
    <location>
        <begin position="29"/>
        <end position="144"/>
    </location>
</feature>
<organism evidence="9 10">
    <name type="scientific">Herbiconiux daphne</name>
    <dbReference type="NCBI Taxonomy" id="2970914"/>
    <lineage>
        <taxon>Bacteria</taxon>
        <taxon>Bacillati</taxon>
        <taxon>Actinomycetota</taxon>
        <taxon>Actinomycetes</taxon>
        <taxon>Micrococcales</taxon>
        <taxon>Microbacteriaceae</taxon>
        <taxon>Herbiconiux</taxon>
    </lineage>
</organism>
<keyword evidence="4" id="KW-0411">Iron-sulfur</keyword>
<evidence type="ECO:0000256" key="1">
    <source>
        <dbReference type="ARBA" id="ARBA00022714"/>
    </source>
</evidence>
<evidence type="ECO:0000313" key="10">
    <source>
        <dbReference type="Proteomes" id="UP001165586"/>
    </source>
</evidence>
<evidence type="ECO:0000256" key="5">
    <source>
        <dbReference type="ARBA" id="ARBA00034078"/>
    </source>
</evidence>
<dbReference type="InterPro" id="IPR017941">
    <property type="entry name" value="Rieske_2Fe-2S"/>
</dbReference>
<dbReference type="PROSITE" id="PS51296">
    <property type="entry name" value="RIESKE"/>
    <property type="match status" value="1"/>
</dbReference>
<dbReference type="CDD" id="cd03467">
    <property type="entry name" value="Rieske"/>
    <property type="match status" value="1"/>
</dbReference>
<keyword evidence="2" id="KW-0479">Metal-binding</keyword>
<evidence type="ECO:0000256" key="3">
    <source>
        <dbReference type="ARBA" id="ARBA00023004"/>
    </source>
</evidence>
<dbReference type="Gene3D" id="2.102.10.10">
    <property type="entry name" value="Rieske [2Fe-2S] iron-sulphur domain"/>
    <property type="match status" value="1"/>
</dbReference>
<proteinExistence type="inferred from homology"/>
<evidence type="ECO:0000256" key="7">
    <source>
        <dbReference type="SAM" id="MobiDB-lite"/>
    </source>
</evidence>
<dbReference type="InterPro" id="IPR036922">
    <property type="entry name" value="Rieske_2Fe-2S_sf"/>
</dbReference>
<reference evidence="9" key="1">
    <citation type="submission" date="2022-08" db="EMBL/GenBank/DDBJ databases">
        <authorList>
            <person name="Deng Y."/>
            <person name="Han X.-F."/>
            <person name="Zhang Y.-Q."/>
        </authorList>
    </citation>
    <scope>NUCLEOTIDE SEQUENCE</scope>
    <source>
        <strain evidence="9">CPCC 203386</strain>
    </source>
</reference>
<accession>A0ABT2H3N9</accession>
<name>A0ABT2H3N9_9MICO</name>
<evidence type="ECO:0000256" key="2">
    <source>
        <dbReference type="ARBA" id="ARBA00022723"/>
    </source>
</evidence>
<dbReference type="SUPFAM" id="SSF50022">
    <property type="entry name" value="ISP domain"/>
    <property type="match status" value="1"/>
</dbReference>
<evidence type="ECO:0000256" key="6">
    <source>
        <dbReference type="ARBA" id="ARBA00038001"/>
    </source>
</evidence>
<dbReference type="Pfam" id="PF00355">
    <property type="entry name" value="Rieske"/>
    <property type="match status" value="1"/>
</dbReference>